<evidence type="ECO:0000256" key="1">
    <source>
        <dbReference type="ARBA" id="ARBA00022490"/>
    </source>
</evidence>
<evidence type="ECO:0000256" key="5">
    <source>
        <dbReference type="ARBA" id="ARBA00023125"/>
    </source>
</evidence>
<dbReference type="Pfam" id="PF02463">
    <property type="entry name" value="SMC_N"/>
    <property type="match status" value="1"/>
</dbReference>
<reference evidence="8" key="1">
    <citation type="journal article" date="2022" name="Front. Microbiol.">
        <title>New perspectives on an old grouping: The genomic and phenotypic variability of Oxalobacter formigenes and the implications for calcium oxalate stone prevention.</title>
        <authorList>
            <person name="Chmiel J.A."/>
            <person name="Carr C."/>
            <person name="Stuivenberg G.A."/>
            <person name="Venema R."/>
            <person name="Chanyi R.M."/>
            <person name="Al K.F."/>
            <person name="Giguere D."/>
            <person name="Say H."/>
            <person name="Akouris P.P."/>
            <person name="Dominguez Romero S.A."/>
            <person name="Kwong A."/>
            <person name="Tai V."/>
            <person name="Koval S.F."/>
            <person name="Razvi H."/>
            <person name="Bjazevic J."/>
            <person name="Burton J.P."/>
        </authorList>
    </citation>
    <scope>NUCLEOTIDE SEQUENCE</scope>
    <source>
        <strain evidence="8">OxK</strain>
    </source>
</reference>
<dbReference type="Pfam" id="PF06470">
    <property type="entry name" value="SMC_hinge"/>
    <property type="match status" value="1"/>
</dbReference>
<dbReference type="GO" id="GO:0003677">
    <property type="term" value="F:DNA binding"/>
    <property type="evidence" value="ECO:0007669"/>
    <property type="project" value="UniProtKB-UniRule"/>
</dbReference>
<dbReference type="GO" id="GO:0005694">
    <property type="term" value="C:chromosome"/>
    <property type="evidence" value="ECO:0007669"/>
    <property type="project" value="InterPro"/>
</dbReference>
<dbReference type="SMART" id="SM00968">
    <property type="entry name" value="SMC_hinge"/>
    <property type="match status" value="1"/>
</dbReference>
<dbReference type="Gene3D" id="3.30.70.1620">
    <property type="match status" value="1"/>
</dbReference>
<dbReference type="InterPro" id="IPR036277">
    <property type="entry name" value="SMC_hinge_sf"/>
</dbReference>
<dbReference type="GO" id="GO:0006260">
    <property type="term" value="P:DNA replication"/>
    <property type="evidence" value="ECO:0007669"/>
    <property type="project" value="UniProtKB-UniRule"/>
</dbReference>
<keyword evidence="3 6" id="KW-0067">ATP-binding</keyword>
<dbReference type="GO" id="GO:0005524">
    <property type="term" value="F:ATP binding"/>
    <property type="evidence" value="ECO:0007669"/>
    <property type="project" value="UniProtKB-UniRule"/>
</dbReference>
<proteinExistence type="inferred from homology"/>
<dbReference type="Proteomes" id="UP001164819">
    <property type="component" value="Chromosome"/>
</dbReference>
<dbReference type="InterPro" id="IPR011890">
    <property type="entry name" value="SMC_prok"/>
</dbReference>
<dbReference type="GO" id="GO:0016887">
    <property type="term" value="F:ATP hydrolysis activity"/>
    <property type="evidence" value="ECO:0007669"/>
    <property type="project" value="InterPro"/>
</dbReference>
<dbReference type="AlphaFoldDB" id="A0A9E9NST3"/>
<comment type="subunit">
    <text evidence="6">Homodimer.</text>
</comment>
<dbReference type="GO" id="GO:0005737">
    <property type="term" value="C:cytoplasm"/>
    <property type="evidence" value="ECO:0007669"/>
    <property type="project" value="UniProtKB-SubCell"/>
</dbReference>
<sequence length="1176" mass="134568">MQLTSIKLSGFKSFVDPTTIQINGKLIGVVGPNGCGKSNIIDAVRWVLGESRASELRGESMKDVIFNGTTQRRPAGRASVELTFDNSDGRVGGQWGKYGELAVKRVLTREGGSTYFINNVAVRRRDVQDIFLGTGLGPRAYAIIGQGMIARIIEARPEELRVFLEEAAGVSKYRERRRETENRLVDTRENLNRVSDILHELNQNLEKLRVQADLAKQYQNLVDAKDRQQKLLWLLQKQASAREQAELAQEIEKAQTALEAMTADLFKREAELEKLREAHDMANQKLHAAQGELYKTNAEIGSLEAQIRYVIETRKRLQAQILSFQDQKNQWSRQIITFSEELASGRQDLEEAILNCEAAQELCFCKAGELPGFESLLGEMRGQAQEVHDRILQIRQQIAVSSSNHKNLADILQECQIRQEKLLQQQKQIVEPDMNDLVAKKDEEREQEHLLEELRLNEEFKQDQIPEIENKCRVAREQLNECKTRHLQGEARLVTLKQLQDKTQSKSKLYDWLEKHELTGFNPLWQSVHTDPEWETALEAVLSERIRAIELSSLDWAKPFSKEILPARICFFSAQGSGTETDNEKVSGMDSLVDLVYCDKSSFRDILENWLCHVYVADNLEQALQRRETLPKGACFVVPDGHIVDRQSVRLFALESETDGVFSRQQEIERLECVQEEMKSELSQAMERFRSAETELDEAQMQIQNWRNQATKVLQRIHEIRLSILKLEEADRLYRDQKIRIDTDLSELYHLRQDKEADLQEEEKRLEELDMLLAEWQGKEESSYDRIAKEEEKLGLFREELRQAERKAQQAEFEKETLVKRIAELERQIQTAENQVRIVSGNLDQGQLELQELDDKIAQENLQILLETRMTQENALVELRQNLDDLAQQLRGMLEGRLQLERGLQPQRDKIVSLQLKEQAARINVEQYDRKLAEVMADVGELTQWISPHAKASAFQAEISRLSAEIDGLGPVNLGAAMELDEGEKRQKYLQEQYQDLTDAIVTLEDAIRRIDRETRMLLKNTFDQVNSSLNELFPVLFGGGHARLLMTGNEILDAGVQIMAQPPGKKNATIHLLSGGEKALTAIALVFSLFQLNPAPFCLLDEVDAPLDDANTERFSNMVTKMSEQTQFLFISHNRIAMEMAEELVGVTMQEQGVSRIVTVDINDAAKFSDEVLRA</sequence>
<keyword evidence="4 6" id="KW-0175">Coiled coil</keyword>
<dbReference type="SUPFAM" id="SSF57997">
    <property type="entry name" value="Tropomyosin"/>
    <property type="match status" value="1"/>
</dbReference>
<dbReference type="NCBIfam" id="TIGR02168">
    <property type="entry name" value="SMC_prok_B"/>
    <property type="match status" value="1"/>
</dbReference>
<dbReference type="EMBL" id="CP098251">
    <property type="protein sequence ID" value="WAV91018.1"/>
    <property type="molecule type" value="Genomic_DNA"/>
</dbReference>
<dbReference type="InterPro" id="IPR024704">
    <property type="entry name" value="SMC"/>
</dbReference>
<comment type="function">
    <text evidence="6">Required for chromosome condensation and partitioning.</text>
</comment>
<evidence type="ECO:0000256" key="3">
    <source>
        <dbReference type="ARBA" id="ARBA00022840"/>
    </source>
</evidence>
<dbReference type="RefSeq" id="WP_269315867.1">
    <property type="nucleotide sequence ID" value="NZ_CP098251.1"/>
</dbReference>
<feature type="domain" description="SMC hinge" evidence="7">
    <location>
        <begin position="518"/>
        <end position="627"/>
    </location>
</feature>
<name>A0A9E9NST3_9BURK</name>
<comment type="domain">
    <text evidence="6">Contains large globular domains required for ATP hydrolysis at each terminus and a third globular domain forming a flexible hinge near the middle of the molecule. These domains are separated by coiled-coil structures.</text>
</comment>
<evidence type="ECO:0000256" key="2">
    <source>
        <dbReference type="ARBA" id="ARBA00022741"/>
    </source>
</evidence>
<comment type="similarity">
    <text evidence="6">Belongs to the SMC family.</text>
</comment>
<dbReference type="InterPro" id="IPR010935">
    <property type="entry name" value="SMC_hinge"/>
</dbReference>
<dbReference type="PIRSF" id="PIRSF005719">
    <property type="entry name" value="SMC"/>
    <property type="match status" value="1"/>
</dbReference>
<dbReference type="SUPFAM" id="SSF52540">
    <property type="entry name" value="P-loop containing nucleoside triphosphate hydrolases"/>
    <property type="match status" value="1"/>
</dbReference>
<evidence type="ECO:0000256" key="4">
    <source>
        <dbReference type="ARBA" id="ARBA00023054"/>
    </source>
</evidence>
<gene>
    <name evidence="6 8" type="primary">smc</name>
    <name evidence="8" type="ORF">NB646_09355</name>
</gene>
<dbReference type="GO" id="GO:0030261">
    <property type="term" value="P:chromosome condensation"/>
    <property type="evidence" value="ECO:0007669"/>
    <property type="project" value="InterPro"/>
</dbReference>
<evidence type="ECO:0000256" key="6">
    <source>
        <dbReference type="HAMAP-Rule" id="MF_01894"/>
    </source>
</evidence>
<accession>A0A9E9NST3</accession>
<organism evidence="8">
    <name type="scientific">Oxalobacter aliiformigenes</name>
    <dbReference type="NCBI Taxonomy" id="2946593"/>
    <lineage>
        <taxon>Bacteria</taxon>
        <taxon>Pseudomonadati</taxon>
        <taxon>Pseudomonadota</taxon>
        <taxon>Betaproteobacteria</taxon>
        <taxon>Burkholderiales</taxon>
        <taxon>Oxalobacteraceae</taxon>
        <taxon>Oxalobacter</taxon>
    </lineage>
</organism>
<keyword evidence="5 6" id="KW-0238">DNA-binding</keyword>
<feature type="binding site" evidence="6">
    <location>
        <begin position="32"/>
        <end position="39"/>
    </location>
    <ligand>
        <name>ATP</name>
        <dbReference type="ChEBI" id="CHEBI:30616"/>
    </ligand>
</feature>
<comment type="subcellular location">
    <subcellularLocation>
        <location evidence="6">Cytoplasm</location>
    </subcellularLocation>
</comment>
<feature type="coiled-coil region" evidence="6">
    <location>
        <begin position="170"/>
        <end position="334"/>
    </location>
</feature>
<dbReference type="PANTHER" id="PTHR43977">
    <property type="entry name" value="STRUCTURAL MAINTENANCE OF CHROMOSOMES PROTEIN 3"/>
    <property type="match status" value="1"/>
</dbReference>
<dbReference type="GO" id="GO:0007062">
    <property type="term" value="P:sister chromatid cohesion"/>
    <property type="evidence" value="ECO:0007669"/>
    <property type="project" value="InterPro"/>
</dbReference>
<dbReference type="InterPro" id="IPR003395">
    <property type="entry name" value="RecF/RecN/SMC_N"/>
</dbReference>
<keyword evidence="2 6" id="KW-0547">Nucleotide-binding</keyword>
<dbReference type="GO" id="GO:0007059">
    <property type="term" value="P:chromosome segregation"/>
    <property type="evidence" value="ECO:0007669"/>
    <property type="project" value="UniProtKB-UniRule"/>
</dbReference>
<dbReference type="CDD" id="cd03278">
    <property type="entry name" value="ABC_SMC_barmotin"/>
    <property type="match status" value="2"/>
</dbReference>
<evidence type="ECO:0000313" key="8">
    <source>
        <dbReference type="EMBL" id="WAV91018.1"/>
    </source>
</evidence>
<feature type="coiled-coil region" evidence="6">
    <location>
        <begin position="664"/>
        <end position="716"/>
    </location>
</feature>
<feature type="coiled-coil region" evidence="6">
    <location>
        <begin position="980"/>
        <end position="1014"/>
    </location>
</feature>
<dbReference type="Gene3D" id="3.40.50.300">
    <property type="entry name" value="P-loop containing nucleotide triphosphate hydrolases"/>
    <property type="match status" value="2"/>
</dbReference>
<keyword evidence="1 6" id="KW-0963">Cytoplasm</keyword>
<dbReference type="InterPro" id="IPR027417">
    <property type="entry name" value="P-loop_NTPase"/>
</dbReference>
<feature type="coiled-coil region" evidence="6">
    <location>
        <begin position="745"/>
        <end position="896"/>
    </location>
</feature>
<feature type="coiled-coil region" evidence="6">
    <location>
        <begin position="437"/>
        <end position="485"/>
    </location>
</feature>
<protein>
    <recommendedName>
        <fullName evidence="6">Chromosome partition protein Smc</fullName>
    </recommendedName>
</protein>
<evidence type="ECO:0000259" key="7">
    <source>
        <dbReference type="SMART" id="SM00968"/>
    </source>
</evidence>
<dbReference type="SUPFAM" id="SSF75553">
    <property type="entry name" value="Smc hinge domain"/>
    <property type="match status" value="1"/>
</dbReference>
<dbReference type="HAMAP" id="MF_01894">
    <property type="entry name" value="Smc_prok"/>
    <property type="match status" value="1"/>
</dbReference>
<dbReference type="Gene3D" id="1.20.1060.20">
    <property type="match status" value="1"/>
</dbReference>